<dbReference type="PANTHER" id="PTHR23086">
    <property type="entry name" value="PHOSPHATIDYLINOSITOL-4-PHOSPHATE 5-KINASE"/>
    <property type="match status" value="1"/>
</dbReference>
<feature type="transmembrane region" description="Helical" evidence="2">
    <location>
        <begin position="7"/>
        <end position="30"/>
    </location>
</feature>
<evidence type="ECO:0000313" key="4">
    <source>
        <dbReference type="EMBL" id="CDW88370.1"/>
    </source>
</evidence>
<feature type="domain" description="PIPK" evidence="3">
    <location>
        <begin position="224"/>
        <end position="710"/>
    </location>
</feature>
<proteinExistence type="predicted"/>
<keyword evidence="1" id="KW-0418">Kinase</keyword>
<dbReference type="GO" id="GO:0005886">
    <property type="term" value="C:plasma membrane"/>
    <property type="evidence" value="ECO:0007669"/>
    <property type="project" value="TreeGrafter"/>
</dbReference>
<organism evidence="4 5">
    <name type="scientific">Stylonychia lemnae</name>
    <name type="common">Ciliate</name>
    <dbReference type="NCBI Taxonomy" id="5949"/>
    <lineage>
        <taxon>Eukaryota</taxon>
        <taxon>Sar</taxon>
        <taxon>Alveolata</taxon>
        <taxon>Ciliophora</taxon>
        <taxon>Intramacronucleata</taxon>
        <taxon>Spirotrichea</taxon>
        <taxon>Stichotrichia</taxon>
        <taxon>Sporadotrichida</taxon>
        <taxon>Oxytrichidae</taxon>
        <taxon>Stylonychinae</taxon>
        <taxon>Stylonychia</taxon>
    </lineage>
</organism>
<dbReference type="Gene3D" id="3.30.800.10">
    <property type="entry name" value="Phosphatidylinositol Phosphate Kinase II Beta"/>
    <property type="match status" value="1"/>
</dbReference>
<gene>
    <name evidence="4" type="primary">Contig9635.g10300</name>
    <name evidence="4" type="ORF">STYLEM_17491</name>
</gene>
<evidence type="ECO:0000256" key="2">
    <source>
        <dbReference type="SAM" id="Phobius"/>
    </source>
</evidence>
<dbReference type="InterPro" id="IPR027483">
    <property type="entry name" value="PInositol-4-P-4/5-kinase_C_sf"/>
</dbReference>
<sequence>MLMFIDGLILLGLITLDILVALHFLIAIMIENSADDDPSFKEKMCLFDGYLTAYCLSTIVAYSICLAHCVLEMISDFQYNKKFTSGFKYHLIANLTGTTFCILTAIFDDAGQGVMGTCAMEYGSFIQIHRMMSTKISSVLFCCRKIPSEFYEQSESEDYKTNVSESVNSTITQSMVKVQIDEQQIVFYRSSNRTQTLFGGEIQRHISQNLLDQLNSPQQSNARINKPLFVYIQEENSIKNLRKMFSAISYHFKLKANQKNNNNQGSQSPGSHFGVNKSTASMTYNEGGSIKFSEYEQKKFDKIRRISNIQESDIIKSFNNSLNHKIFKKNMNKQQAGKSGKHIIMTHDKRFLVKEIDSYEKDTMIKFSEYYAEYLEGNEKSLLARIYGLFSLKLPQISKVYFVIMQNLDFYSDSKVLFRYDLKFSDINRKRVETVQDLMFIKEYLVRKDSNFQDILTNQTVQLRNTTLLRSEAGSMTKDRIGSTQDGIFEKLEKLPSKLFNGLKIDEYLSGKNNRESLISSQKSEGQVISANHTKIKSNLAISNDLTHSELQQNEEHKRQSMKVDREVFKNLKLLKDIDFQNLHDVIEIDNQHSEELMDFFEQVKKDTSLLRAFNLMDYSLLLVIIRADSVSERDKRLKWNPYFFKTKNQSFLITMGIIDYLQIYDLSRTIQGKAQRIISQLRNKQNQQVSCVNPLEYFSRFNQGLTKIFSVGKDQDLNEMDEKDEFQIPETGSPNKVTRTSYEIHQDQDQIMFI</sequence>
<dbReference type="GO" id="GO:0046854">
    <property type="term" value="P:phosphatidylinositol phosphate biosynthetic process"/>
    <property type="evidence" value="ECO:0007669"/>
    <property type="project" value="TreeGrafter"/>
</dbReference>
<keyword evidence="2" id="KW-0472">Membrane</keyword>
<dbReference type="GO" id="GO:0016308">
    <property type="term" value="F:1-phosphatidylinositol-4-phosphate 5-kinase activity"/>
    <property type="evidence" value="ECO:0007669"/>
    <property type="project" value="TreeGrafter"/>
</dbReference>
<dbReference type="EMBL" id="CCKQ01016490">
    <property type="protein sequence ID" value="CDW88370.1"/>
    <property type="molecule type" value="Genomic_DNA"/>
</dbReference>
<keyword evidence="1" id="KW-0067">ATP-binding</keyword>
<reference evidence="4 5" key="1">
    <citation type="submission" date="2014-06" db="EMBL/GenBank/DDBJ databases">
        <authorList>
            <person name="Swart Estienne"/>
        </authorList>
    </citation>
    <scope>NUCLEOTIDE SEQUENCE [LARGE SCALE GENOMIC DNA]</scope>
    <source>
        <strain evidence="4 5">130c</strain>
    </source>
</reference>
<dbReference type="InterPro" id="IPR002498">
    <property type="entry name" value="PInositol-4-P-4/5-kinase_core"/>
</dbReference>
<dbReference type="OrthoDB" id="20783at2759"/>
<keyword evidence="1" id="KW-0547">Nucleotide-binding</keyword>
<name>A0A078B1B9_STYLE</name>
<dbReference type="InterPro" id="IPR027484">
    <property type="entry name" value="PInositol-4-P-5-kinase_N"/>
</dbReference>
<keyword evidence="2" id="KW-0812">Transmembrane</keyword>
<protein>
    <submittedName>
        <fullName evidence="4">G-protein-coupled receptor family protein</fullName>
    </submittedName>
</protein>
<dbReference type="PANTHER" id="PTHR23086:SF8">
    <property type="entry name" value="PHOSPHATIDYLINOSITOL 5-PHOSPHATE 4-KINASE, ISOFORM A"/>
    <property type="match status" value="1"/>
</dbReference>
<evidence type="ECO:0000259" key="3">
    <source>
        <dbReference type="PROSITE" id="PS51455"/>
    </source>
</evidence>
<dbReference type="GO" id="GO:0005524">
    <property type="term" value="F:ATP binding"/>
    <property type="evidence" value="ECO:0007669"/>
    <property type="project" value="UniProtKB-UniRule"/>
</dbReference>
<dbReference type="SMART" id="SM00330">
    <property type="entry name" value="PIPKc"/>
    <property type="match status" value="1"/>
</dbReference>
<dbReference type="Pfam" id="PF01504">
    <property type="entry name" value="PIP5K"/>
    <property type="match status" value="3"/>
</dbReference>
<feature type="transmembrane region" description="Helical" evidence="2">
    <location>
        <begin position="91"/>
        <end position="107"/>
    </location>
</feature>
<dbReference type="InParanoid" id="A0A078B1B9"/>
<dbReference type="InterPro" id="IPR023610">
    <property type="entry name" value="PInositol-4/5-P-5/4-kinase"/>
</dbReference>
<evidence type="ECO:0000313" key="5">
    <source>
        <dbReference type="Proteomes" id="UP000039865"/>
    </source>
</evidence>
<evidence type="ECO:0000256" key="1">
    <source>
        <dbReference type="PROSITE-ProRule" id="PRU00781"/>
    </source>
</evidence>
<keyword evidence="5" id="KW-1185">Reference proteome</keyword>
<dbReference type="PROSITE" id="PS51455">
    <property type="entry name" value="PIPK"/>
    <property type="match status" value="1"/>
</dbReference>
<keyword evidence="4" id="KW-0675">Receptor</keyword>
<dbReference type="Proteomes" id="UP000039865">
    <property type="component" value="Unassembled WGS sequence"/>
</dbReference>
<dbReference type="SUPFAM" id="SSF56104">
    <property type="entry name" value="SAICAR synthase-like"/>
    <property type="match status" value="2"/>
</dbReference>
<dbReference type="Gene3D" id="3.30.810.10">
    <property type="entry name" value="2-Layer Sandwich"/>
    <property type="match status" value="1"/>
</dbReference>
<feature type="transmembrane region" description="Helical" evidence="2">
    <location>
        <begin position="50"/>
        <end position="71"/>
    </location>
</feature>
<keyword evidence="2" id="KW-1133">Transmembrane helix</keyword>
<dbReference type="CDD" id="cd00139">
    <property type="entry name" value="PIPKc"/>
    <property type="match status" value="1"/>
</dbReference>
<dbReference type="AlphaFoldDB" id="A0A078B1B9"/>
<keyword evidence="1" id="KW-0808">Transferase</keyword>
<accession>A0A078B1B9</accession>